<keyword evidence="10" id="KW-1185">Reference proteome</keyword>
<dbReference type="AlphaFoldDB" id="A0AAV6G3F3"/>
<feature type="disulfide bond" evidence="6">
    <location>
        <begin position="165"/>
        <end position="192"/>
    </location>
</feature>
<evidence type="ECO:0000256" key="3">
    <source>
        <dbReference type="ARBA" id="ARBA00022837"/>
    </source>
</evidence>
<reference evidence="9" key="1">
    <citation type="submission" date="2020-10" db="EMBL/GenBank/DDBJ databases">
        <title>Chromosome-scale genome assembly of the Allis shad, Alosa alosa.</title>
        <authorList>
            <person name="Margot Z."/>
            <person name="Christophe K."/>
            <person name="Cabau C."/>
            <person name="Louis A."/>
            <person name="Berthelot C."/>
            <person name="Parey E."/>
            <person name="Roest Crollius H."/>
            <person name="Montfort J."/>
            <person name="Robinson-Rechavi M."/>
            <person name="Bucao C."/>
            <person name="Bouchez O."/>
            <person name="Gislard M."/>
            <person name="Lluch J."/>
            <person name="Milhes M."/>
            <person name="Lampietro C."/>
            <person name="Lopez Roques C."/>
            <person name="Donnadieu C."/>
            <person name="Braasch I."/>
            <person name="Desvignes T."/>
            <person name="Postlethwait J."/>
            <person name="Bobe J."/>
            <person name="Guiguen Y."/>
        </authorList>
    </citation>
    <scope>NUCLEOTIDE SEQUENCE</scope>
    <source>
        <strain evidence="9">M-15738</strain>
        <tissue evidence="9">Blood</tissue>
    </source>
</reference>
<dbReference type="Gene3D" id="2.10.70.10">
    <property type="entry name" value="Complement Module, domain 1"/>
    <property type="match status" value="7"/>
</dbReference>
<keyword evidence="3" id="KW-0106">Calcium</keyword>
<dbReference type="GO" id="GO:0016020">
    <property type="term" value="C:membrane"/>
    <property type="evidence" value="ECO:0007669"/>
    <property type="project" value="InterPro"/>
</dbReference>
<feature type="disulfide bond" evidence="6">
    <location>
        <begin position="414"/>
        <end position="441"/>
    </location>
</feature>
<dbReference type="InterPro" id="IPR050350">
    <property type="entry name" value="Compl-Cell_Adhes-Reg"/>
</dbReference>
<feature type="transmembrane region" description="Helical" evidence="7">
    <location>
        <begin position="452"/>
        <end position="476"/>
    </location>
</feature>
<evidence type="ECO:0000259" key="8">
    <source>
        <dbReference type="PROSITE" id="PS50923"/>
    </source>
</evidence>
<organism evidence="9 10">
    <name type="scientific">Alosa alosa</name>
    <name type="common">allis shad</name>
    <dbReference type="NCBI Taxonomy" id="278164"/>
    <lineage>
        <taxon>Eukaryota</taxon>
        <taxon>Metazoa</taxon>
        <taxon>Chordata</taxon>
        <taxon>Craniata</taxon>
        <taxon>Vertebrata</taxon>
        <taxon>Euteleostomi</taxon>
        <taxon>Actinopterygii</taxon>
        <taxon>Neopterygii</taxon>
        <taxon>Teleostei</taxon>
        <taxon>Clupei</taxon>
        <taxon>Clupeiformes</taxon>
        <taxon>Clupeoidei</taxon>
        <taxon>Clupeidae</taxon>
        <taxon>Alosa</taxon>
    </lineage>
</organism>
<feature type="disulfide bond" evidence="6">
    <location>
        <begin position="289"/>
        <end position="316"/>
    </location>
</feature>
<dbReference type="InterPro" id="IPR002396">
    <property type="entry name" value="Selectin_superfamily"/>
</dbReference>
<dbReference type="CDD" id="cd00033">
    <property type="entry name" value="CCP"/>
    <property type="match status" value="7"/>
</dbReference>
<dbReference type="PRINTS" id="PR00343">
    <property type="entry name" value="SELECTIN"/>
</dbReference>
<protein>
    <recommendedName>
        <fullName evidence="8">Sushi domain-containing protein</fullName>
    </recommendedName>
</protein>
<dbReference type="PANTHER" id="PTHR19325">
    <property type="entry name" value="COMPLEMENT COMPONENT-RELATED SUSHI DOMAIN-CONTAINING"/>
    <property type="match status" value="1"/>
</dbReference>
<feature type="domain" description="Sushi" evidence="8">
    <location>
        <begin position="319"/>
        <end position="380"/>
    </location>
</feature>
<accession>A0AAV6G3F3</accession>
<dbReference type="PROSITE" id="PS50923">
    <property type="entry name" value="SUSHI"/>
    <property type="match status" value="7"/>
</dbReference>
<comment type="caution">
    <text evidence="6">Lacks conserved residue(s) required for the propagation of feature annotation.</text>
</comment>
<dbReference type="SUPFAM" id="SSF57535">
    <property type="entry name" value="Complement control module/SCR domain"/>
    <property type="match status" value="7"/>
</dbReference>
<gene>
    <name evidence="9" type="ORF">AALO_G00204010</name>
</gene>
<sequence>MLTFSPVVTCDPLLVPSEVHFTCENPLGASSYNSTCNFTCKAGHTLKGPANLTCLASGAWSAAAPVCEVVRCGQLNDPLNGKLRCQDPLEKFSYNSTCWSECNSGFILKGSSSTHCSTRGRWSHALPVCQAVECPAVSDAPSGGSMNCSHPISPNSFNSTCEFRCDEGFLLQGAQSTECDATGQWTHPSPNCTAVRCEHLKAPSNGTLRCQDPLEKFSYNSTCWSECDSGFILKGSSSTHCSTRGRWSHALPVCQVVTCDPLLVPSEVHFTCENPLGPSSYNSTCNFSCKAGHTLKGPANLTCLASGAWSAAAPVCEVVRCGQLNAPLNGKLRCQDPLEKFSYNSTCWSECDSGFILKGSSSTHCSTRGQWSHALPVCQAVECPAVSDVPSGGSMNCSHPISPNSFNSTCEFRCDEGFLLQGAQSTECDATGQWTHPAPNCTVIERPLGAALLMYTAVGTASVLGLFGLIGVGLFVRHLMTKKASSSMGETLWNTGINPVFDVNI</sequence>
<proteinExistence type="predicted"/>
<feature type="domain" description="Sushi" evidence="8">
    <location>
        <begin position="8"/>
        <end position="69"/>
    </location>
</feature>
<evidence type="ECO:0000256" key="2">
    <source>
        <dbReference type="ARBA" id="ARBA00022737"/>
    </source>
</evidence>
<evidence type="ECO:0000256" key="1">
    <source>
        <dbReference type="ARBA" id="ARBA00022659"/>
    </source>
</evidence>
<evidence type="ECO:0000256" key="6">
    <source>
        <dbReference type="PROSITE-ProRule" id="PRU00302"/>
    </source>
</evidence>
<dbReference type="Pfam" id="PF00084">
    <property type="entry name" value="Sushi"/>
    <property type="match status" value="7"/>
</dbReference>
<keyword evidence="7" id="KW-0812">Transmembrane</keyword>
<dbReference type="InterPro" id="IPR000436">
    <property type="entry name" value="Sushi_SCR_CCP_dom"/>
</dbReference>
<dbReference type="InterPro" id="IPR035976">
    <property type="entry name" value="Sushi/SCR/CCP_sf"/>
</dbReference>
<comment type="caution">
    <text evidence="9">The sequence shown here is derived from an EMBL/GenBank/DDBJ whole genome shotgun (WGS) entry which is preliminary data.</text>
</comment>
<feature type="disulfide bond" evidence="6">
    <location>
        <begin position="227"/>
        <end position="254"/>
    </location>
</feature>
<feature type="disulfide bond" evidence="6">
    <location>
        <begin position="351"/>
        <end position="378"/>
    </location>
</feature>
<dbReference type="PANTHER" id="PTHR19325:SF493">
    <property type="entry name" value="E-SELECTIN"/>
    <property type="match status" value="1"/>
</dbReference>
<keyword evidence="4 6" id="KW-1015">Disulfide bond</keyword>
<evidence type="ECO:0000256" key="5">
    <source>
        <dbReference type="ARBA" id="ARBA00023180"/>
    </source>
</evidence>
<feature type="domain" description="Sushi" evidence="8">
    <location>
        <begin position="381"/>
        <end position="443"/>
    </location>
</feature>
<dbReference type="EMBL" id="JADWDJ010000015">
    <property type="protein sequence ID" value="KAG5269613.1"/>
    <property type="molecule type" value="Genomic_DNA"/>
</dbReference>
<feature type="domain" description="Sushi" evidence="8">
    <location>
        <begin position="257"/>
        <end position="318"/>
    </location>
</feature>
<evidence type="ECO:0000256" key="7">
    <source>
        <dbReference type="SAM" id="Phobius"/>
    </source>
</evidence>
<keyword evidence="5" id="KW-0325">Glycoprotein</keyword>
<dbReference type="Proteomes" id="UP000823561">
    <property type="component" value="Chromosome 15"/>
</dbReference>
<keyword evidence="7" id="KW-1133">Transmembrane helix</keyword>
<evidence type="ECO:0000256" key="4">
    <source>
        <dbReference type="ARBA" id="ARBA00023157"/>
    </source>
</evidence>
<keyword evidence="7" id="KW-0472">Membrane</keyword>
<name>A0AAV6G3F3_9TELE</name>
<keyword evidence="2" id="KW-0677">Repeat</keyword>
<keyword evidence="1 6" id="KW-0768">Sushi</keyword>
<feature type="domain" description="Sushi" evidence="8">
    <location>
        <begin position="195"/>
        <end position="256"/>
    </location>
</feature>
<dbReference type="FunFam" id="2.10.70.10:FF:000001">
    <property type="entry name" value="Selectin P"/>
    <property type="match status" value="7"/>
</dbReference>
<dbReference type="GO" id="GO:0007155">
    <property type="term" value="P:cell adhesion"/>
    <property type="evidence" value="ECO:0007669"/>
    <property type="project" value="InterPro"/>
</dbReference>
<feature type="disulfide bond" evidence="6">
    <location>
        <begin position="102"/>
        <end position="129"/>
    </location>
</feature>
<feature type="domain" description="Sushi" evidence="8">
    <location>
        <begin position="132"/>
        <end position="194"/>
    </location>
</feature>
<feature type="domain" description="Sushi" evidence="8">
    <location>
        <begin position="70"/>
        <end position="131"/>
    </location>
</feature>
<feature type="disulfide bond" evidence="6">
    <location>
        <begin position="40"/>
        <end position="67"/>
    </location>
</feature>
<evidence type="ECO:0000313" key="10">
    <source>
        <dbReference type="Proteomes" id="UP000823561"/>
    </source>
</evidence>
<evidence type="ECO:0000313" key="9">
    <source>
        <dbReference type="EMBL" id="KAG5269613.1"/>
    </source>
</evidence>
<dbReference type="SMART" id="SM00032">
    <property type="entry name" value="CCP"/>
    <property type="match status" value="7"/>
</dbReference>